<organism evidence="1 2">
    <name type="scientific">Paenibacillus macquariensis</name>
    <dbReference type="NCBI Taxonomy" id="948756"/>
    <lineage>
        <taxon>Bacteria</taxon>
        <taxon>Bacillati</taxon>
        <taxon>Bacillota</taxon>
        <taxon>Bacilli</taxon>
        <taxon>Bacillales</taxon>
        <taxon>Paenibacillaceae</taxon>
        <taxon>Paenibacillus</taxon>
    </lineage>
</organism>
<gene>
    <name evidence="1" type="ORF">SAMN05421578_12619</name>
</gene>
<dbReference type="EMBL" id="FTNK01000026">
    <property type="protein sequence ID" value="SIR64370.1"/>
    <property type="molecule type" value="Genomic_DNA"/>
</dbReference>
<dbReference type="RefSeq" id="WP_068592187.1">
    <property type="nucleotide sequence ID" value="NZ_FTNK01000026.1"/>
</dbReference>
<comment type="caution">
    <text evidence="1">The sequence shown here is derived from an EMBL/GenBank/DDBJ whole genome shotgun (WGS) entry which is preliminary data.</text>
</comment>
<keyword evidence="2" id="KW-1185">Reference proteome</keyword>
<evidence type="ECO:0000313" key="1">
    <source>
        <dbReference type="EMBL" id="SIR64370.1"/>
    </source>
</evidence>
<evidence type="ECO:0000313" key="2">
    <source>
        <dbReference type="Proteomes" id="UP000186666"/>
    </source>
</evidence>
<dbReference type="Proteomes" id="UP000186666">
    <property type="component" value="Unassembled WGS sequence"/>
</dbReference>
<sequence length="70" mass="8234">MEKDPFAQLIIWHQEGEHKKIVDRIMEIPQSDRNYDTVNLLARAMNNLERYDEALQQLLTIAKLGENDPL</sequence>
<name>A0ABY1KGP3_9BACL</name>
<reference evidence="1 2" key="1">
    <citation type="submission" date="2017-01" db="EMBL/GenBank/DDBJ databases">
        <authorList>
            <person name="Varghese N."/>
            <person name="Submissions S."/>
        </authorList>
    </citation>
    <scope>NUCLEOTIDE SEQUENCE [LARGE SCALE GENOMIC DNA]</scope>
    <source>
        <strain evidence="1 2">ATCC 23464</strain>
    </source>
</reference>
<protein>
    <submittedName>
        <fullName evidence="1">Uncharacterized protein</fullName>
    </submittedName>
</protein>
<proteinExistence type="predicted"/>
<accession>A0ABY1KGP3</accession>